<dbReference type="EMBL" id="FPIB01000003">
    <property type="protein sequence ID" value="SFV89854.1"/>
    <property type="molecule type" value="Genomic_DNA"/>
</dbReference>
<feature type="domain" description="Type II/III secretion system secretin-like" evidence="5">
    <location>
        <begin position="343"/>
        <end position="515"/>
    </location>
</feature>
<feature type="compositionally biased region" description="Gly residues" evidence="4">
    <location>
        <begin position="147"/>
        <end position="160"/>
    </location>
</feature>
<dbReference type="GO" id="GO:0009297">
    <property type="term" value="P:pilus assembly"/>
    <property type="evidence" value="ECO:0007669"/>
    <property type="project" value="InterPro"/>
</dbReference>
<dbReference type="GO" id="GO:0015627">
    <property type="term" value="C:type II protein secretion system complex"/>
    <property type="evidence" value="ECO:0007669"/>
    <property type="project" value="TreeGrafter"/>
</dbReference>
<evidence type="ECO:0000259" key="6">
    <source>
        <dbReference type="Pfam" id="PF07655"/>
    </source>
</evidence>
<protein>
    <submittedName>
        <fullName evidence="7">Type II secretion outermembrane pore forming protein (PulD)</fullName>
    </submittedName>
</protein>
<dbReference type="InterPro" id="IPR001775">
    <property type="entry name" value="GspD/PilQ"/>
</dbReference>
<evidence type="ECO:0000256" key="4">
    <source>
        <dbReference type="SAM" id="MobiDB-lite"/>
    </source>
</evidence>
<evidence type="ECO:0000256" key="1">
    <source>
        <dbReference type="ARBA" id="ARBA00004370"/>
    </source>
</evidence>
<dbReference type="AlphaFoldDB" id="A0A1W1E7A4"/>
<dbReference type="Pfam" id="PF07655">
    <property type="entry name" value="Secretin_N_2"/>
    <property type="match status" value="1"/>
</dbReference>
<proteinExistence type="predicted"/>
<keyword evidence="3" id="KW-0472">Membrane</keyword>
<dbReference type="InterPro" id="IPR050810">
    <property type="entry name" value="Bact_Secretion_Sys_Channel"/>
</dbReference>
<dbReference type="PANTHER" id="PTHR30332:SF24">
    <property type="entry name" value="SECRETIN GSPD-RELATED"/>
    <property type="match status" value="1"/>
</dbReference>
<comment type="subcellular location">
    <subcellularLocation>
        <location evidence="1">Membrane</location>
    </subcellularLocation>
</comment>
<keyword evidence="2" id="KW-0732">Signal</keyword>
<sequence length="533" mass="57787">MTSIRYKGMKFAVAMAMVLGLTSSVMAGSCSTKLFSVTIDNQLTIGDVIDNLAETCGLSVIVKDEAAKKRLDKKLYYVKLKNSTLKEFLNTILKDNDLHYTLVGNKLKISYLITRTFKIHYIAGQRVGKSTANVTIANSQNSASSTGGIGGGQSSGGNGGSASSKTGISIESNDEFQFWKTVESEIQRILIGVSDGSTHYTRSGETWTGPDGKVWEYNPLAPIVNPEAGLVTVTGTDRQINRVAQYIHTLTKQLKQQVLIDVRILSVNFDNSRTSGVDWTQLYGMQNFTVNSLRMAQKNMASYTFDAIQGITDASFAQDTKPTSAGVVQITGNSKIQDVIKFLGTQGDVKSISSPRVMTLNNQPALISVGRELFYKIQSASTASGGGGAVAAQGELVDSVFAGILLDITPEIDERGYITLKINPSISETVDSVSAENTLRKLPPDLLRRQIAAVVKVKDGEHAILGGLITSKTGYKVNKVPLLGDIPLLEYAFKHEEKIETVEELVLIITPHIVKNEKSVSLKDLGYTKLNEK</sequence>
<feature type="region of interest" description="Disordered" evidence="4">
    <location>
        <begin position="142"/>
        <end position="166"/>
    </location>
</feature>
<dbReference type="InterPro" id="IPR011514">
    <property type="entry name" value="Secretin_N_2"/>
</dbReference>
<feature type="domain" description="Secretin N-terminal" evidence="6">
    <location>
        <begin position="114"/>
        <end position="203"/>
    </location>
</feature>
<dbReference type="PRINTS" id="PR00811">
    <property type="entry name" value="BCTERIALGSPD"/>
</dbReference>
<accession>A0A1W1E7A4</accession>
<dbReference type="PROSITE" id="PS51257">
    <property type="entry name" value="PROKAR_LIPOPROTEIN"/>
    <property type="match status" value="1"/>
</dbReference>
<gene>
    <name evidence="7" type="ORF">MNB_SV-4-1037</name>
</gene>
<evidence type="ECO:0000256" key="2">
    <source>
        <dbReference type="ARBA" id="ARBA00022729"/>
    </source>
</evidence>
<dbReference type="Pfam" id="PF00263">
    <property type="entry name" value="Secretin"/>
    <property type="match status" value="1"/>
</dbReference>
<organism evidence="7">
    <name type="scientific">hydrothermal vent metagenome</name>
    <dbReference type="NCBI Taxonomy" id="652676"/>
    <lineage>
        <taxon>unclassified sequences</taxon>
        <taxon>metagenomes</taxon>
        <taxon>ecological metagenomes</taxon>
    </lineage>
</organism>
<evidence type="ECO:0000256" key="3">
    <source>
        <dbReference type="ARBA" id="ARBA00023136"/>
    </source>
</evidence>
<dbReference type="InterPro" id="IPR004846">
    <property type="entry name" value="T2SS/T3SS_dom"/>
</dbReference>
<reference evidence="7" key="1">
    <citation type="submission" date="2016-10" db="EMBL/GenBank/DDBJ databases">
        <authorList>
            <person name="de Groot N.N."/>
        </authorList>
    </citation>
    <scope>NUCLEOTIDE SEQUENCE</scope>
</reference>
<dbReference type="GO" id="GO:0019867">
    <property type="term" value="C:outer membrane"/>
    <property type="evidence" value="ECO:0007669"/>
    <property type="project" value="InterPro"/>
</dbReference>
<dbReference type="PANTHER" id="PTHR30332">
    <property type="entry name" value="PROBABLE GENERAL SECRETION PATHWAY PROTEIN D"/>
    <property type="match status" value="1"/>
</dbReference>
<evidence type="ECO:0000259" key="5">
    <source>
        <dbReference type="Pfam" id="PF00263"/>
    </source>
</evidence>
<name>A0A1W1E7A4_9ZZZZ</name>
<dbReference type="GO" id="GO:0009306">
    <property type="term" value="P:protein secretion"/>
    <property type="evidence" value="ECO:0007669"/>
    <property type="project" value="InterPro"/>
</dbReference>
<evidence type="ECO:0000313" key="7">
    <source>
        <dbReference type="EMBL" id="SFV89854.1"/>
    </source>
</evidence>